<dbReference type="PROSITE" id="PS50267">
    <property type="entry name" value="NA_NEUROTRAN_SYMP_3"/>
    <property type="match status" value="1"/>
</dbReference>
<evidence type="ECO:0000313" key="9">
    <source>
        <dbReference type="Proteomes" id="UP001176940"/>
    </source>
</evidence>
<name>A0ABN9LI12_9NEOB</name>
<reference evidence="8" key="1">
    <citation type="submission" date="2023-07" db="EMBL/GenBank/DDBJ databases">
        <authorList>
            <person name="Stuckert A."/>
        </authorList>
    </citation>
    <scope>NUCLEOTIDE SEQUENCE</scope>
</reference>
<keyword evidence="5 7" id="KW-0472">Membrane</keyword>
<feature type="compositionally biased region" description="Polar residues" evidence="6">
    <location>
        <begin position="137"/>
        <end position="150"/>
    </location>
</feature>
<proteinExistence type="predicted"/>
<accession>A0ABN9LI12</accession>
<evidence type="ECO:0000256" key="4">
    <source>
        <dbReference type="ARBA" id="ARBA00022989"/>
    </source>
</evidence>
<evidence type="ECO:0000256" key="1">
    <source>
        <dbReference type="ARBA" id="ARBA00004141"/>
    </source>
</evidence>
<sequence>MVAQWLALQPCSAGVLGSNPTLDNICKAFFILIFTVIQYRPISYNDYVYPDWAIMLGFLMALSSVVCIPLYAAFRIWRSEGDTFLQRLKNSVKPNKDWGPALSEHRTGRYAPSDGSPEAQPLNPEKHKKEEIGLTIHGSNGQAHSQDSKV</sequence>
<evidence type="ECO:0000256" key="3">
    <source>
        <dbReference type="ARBA" id="ARBA00022692"/>
    </source>
</evidence>
<comment type="subcellular location">
    <subcellularLocation>
        <location evidence="1">Membrane</location>
        <topology evidence="1">Multi-pass membrane protein</topology>
    </subcellularLocation>
</comment>
<keyword evidence="4 7" id="KW-1133">Transmembrane helix</keyword>
<keyword evidence="3 7" id="KW-0812">Transmembrane</keyword>
<evidence type="ECO:0000256" key="5">
    <source>
        <dbReference type="ARBA" id="ARBA00023136"/>
    </source>
</evidence>
<comment type="caution">
    <text evidence="8">The sequence shown here is derived from an EMBL/GenBank/DDBJ whole genome shotgun (WGS) entry which is preliminary data.</text>
</comment>
<keyword evidence="2" id="KW-0813">Transport</keyword>
<dbReference type="InterPro" id="IPR037272">
    <property type="entry name" value="SNS_sf"/>
</dbReference>
<evidence type="ECO:0000256" key="6">
    <source>
        <dbReference type="SAM" id="MobiDB-lite"/>
    </source>
</evidence>
<feature type="region of interest" description="Disordered" evidence="6">
    <location>
        <begin position="92"/>
        <end position="150"/>
    </location>
</feature>
<dbReference type="InterPro" id="IPR000175">
    <property type="entry name" value="Na/ntran_symport"/>
</dbReference>
<evidence type="ECO:0000256" key="2">
    <source>
        <dbReference type="ARBA" id="ARBA00022448"/>
    </source>
</evidence>
<feature type="transmembrane region" description="Helical" evidence="7">
    <location>
        <begin position="52"/>
        <end position="74"/>
    </location>
</feature>
<dbReference type="SUPFAM" id="SSF161070">
    <property type="entry name" value="SNF-like"/>
    <property type="match status" value="1"/>
</dbReference>
<dbReference type="PANTHER" id="PTHR11616">
    <property type="entry name" value="SODIUM/CHLORIDE DEPENDENT TRANSPORTER"/>
    <property type="match status" value="1"/>
</dbReference>
<dbReference type="PANTHER" id="PTHR11616:SF263">
    <property type="entry name" value="SODIUM- AND CHLORIDE-DEPENDENT GLYCINE TRANSPORTER 1"/>
    <property type="match status" value="1"/>
</dbReference>
<evidence type="ECO:0000313" key="8">
    <source>
        <dbReference type="EMBL" id="CAJ0940797.1"/>
    </source>
</evidence>
<keyword evidence="9" id="KW-1185">Reference proteome</keyword>
<organism evidence="8 9">
    <name type="scientific">Ranitomeya imitator</name>
    <name type="common">mimic poison frog</name>
    <dbReference type="NCBI Taxonomy" id="111125"/>
    <lineage>
        <taxon>Eukaryota</taxon>
        <taxon>Metazoa</taxon>
        <taxon>Chordata</taxon>
        <taxon>Craniata</taxon>
        <taxon>Vertebrata</taxon>
        <taxon>Euteleostomi</taxon>
        <taxon>Amphibia</taxon>
        <taxon>Batrachia</taxon>
        <taxon>Anura</taxon>
        <taxon>Neobatrachia</taxon>
        <taxon>Hyloidea</taxon>
        <taxon>Dendrobatidae</taxon>
        <taxon>Dendrobatinae</taxon>
        <taxon>Ranitomeya</taxon>
    </lineage>
</organism>
<dbReference type="Pfam" id="PF00209">
    <property type="entry name" value="SNF"/>
    <property type="match status" value="1"/>
</dbReference>
<gene>
    <name evidence="8" type="ORF">RIMI_LOCUS8937846</name>
</gene>
<evidence type="ECO:0000256" key="7">
    <source>
        <dbReference type="SAM" id="Phobius"/>
    </source>
</evidence>
<protein>
    <submittedName>
        <fullName evidence="8">Uncharacterized protein</fullName>
    </submittedName>
</protein>
<dbReference type="EMBL" id="CAUEEQ010018128">
    <property type="protein sequence ID" value="CAJ0940797.1"/>
    <property type="molecule type" value="Genomic_DNA"/>
</dbReference>
<dbReference type="Proteomes" id="UP001176940">
    <property type="component" value="Unassembled WGS sequence"/>
</dbReference>